<evidence type="ECO:0000256" key="1">
    <source>
        <dbReference type="ARBA" id="ARBA00013260"/>
    </source>
</evidence>
<comment type="function">
    <text evidence="7">Hydrolyzes ribosome-free peptidyl-tRNAs (with 1 or more amino acids incorporated), which drop off the ribosome during protein synthesis, or as a result of ribosome stalling.</text>
</comment>
<protein>
    <recommendedName>
        <fullName evidence="6 7">Peptidyl-tRNA hydrolase</fullName>
        <shortName evidence="7">Pth</shortName>
        <ecNumber evidence="1 7">3.1.1.29</ecNumber>
    </recommendedName>
</protein>
<comment type="subunit">
    <text evidence="7">Monomer.</text>
</comment>
<feature type="active site" description="Proton acceptor" evidence="7">
    <location>
        <position position="18"/>
    </location>
</feature>
<reference evidence="10" key="1">
    <citation type="submission" date="2006-05" db="EMBL/GenBank/DDBJ databases">
        <title>Annotation of the draft genome assembly of Desulfuromonas acetoxidans DSM 684.</title>
        <authorList>
            <consortium name="US DOE Joint Genome Institute (JGI-ORNL)"/>
            <person name="Larimer F."/>
            <person name="Land M."/>
            <person name="Hauser L."/>
        </authorList>
    </citation>
    <scope>NUCLEOTIDE SEQUENCE [LARGE SCALE GENOMIC DNA]</scope>
    <source>
        <strain evidence="10">DSM 684</strain>
    </source>
</reference>
<keyword evidence="4 7" id="KW-0694">RNA-binding</keyword>
<dbReference type="EMBL" id="AAEW02000013">
    <property type="protein sequence ID" value="EAT15158.1"/>
    <property type="molecule type" value="Genomic_DNA"/>
</dbReference>
<dbReference type="SUPFAM" id="SSF53178">
    <property type="entry name" value="Peptidyl-tRNA hydrolase-like"/>
    <property type="match status" value="1"/>
</dbReference>
<dbReference type="Gene3D" id="3.40.50.1470">
    <property type="entry name" value="Peptidyl-tRNA hydrolase"/>
    <property type="match status" value="1"/>
</dbReference>
<evidence type="ECO:0000256" key="3">
    <source>
        <dbReference type="ARBA" id="ARBA00022801"/>
    </source>
</evidence>
<evidence type="ECO:0000256" key="5">
    <source>
        <dbReference type="ARBA" id="ARBA00038063"/>
    </source>
</evidence>
<feature type="binding site" evidence="7">
    <location>
        <position position="13"/>
    </location>
    <ligand>
        <name>tRNA</name>
        <dbReference type="ChEBI" id="CHEBI:17843"/>
    </ligand>
</feature>
<dbReference type="FunFam" id="3.40.50.1470:FF:000001">
    <property type="entry name" value="Peptidyl-tRNA hydrolase"/>
    <property type="match status" value="1"/>
</dbReference>
<accession>Q1JY38</accession>
<feature type="site" description="Stabilizes the basic form of H active site to accept a proton" evidence="7">
    <location>
        <position position="90"/>
    </location>
</feature>
<keyword evidence="2 7" id="KW-0820">tRNA-binding</keyword>
<feature type="binding site" evidence="7">
    <location>
        <position position="65"/>
    </location>
    <ligand>
        <name>tRNA</name>
        <dbReference type="ChEBI" id="CHEBI:17843"/>
    </ligand>
</feature>
<evidence type="ECO:0000256" key="7">
    <source>
        <dbReference type="HAMAP-Rule" id="MF_00083"/>
    </source>
</evidence>
<dbReference type="NCBIfam" id="TIGR00447">
    <property type="entry name" value="pth"/>
    <property type="match status" value="1"/>
</dbReference>
<sequence length="191" mass="20523">MVIAGLGNPGERYAVTRHNVGFMVVDQLAARHQISLKKKGHQGLYGIGRCGGQQVMLLQPQTFMNLSGASVASACKSLDVTSGDLVVIHDEIDLPFGEVRIKQGGGHGGHNGLRHIDQALSTRDYIRVRVGVDRPPAGADVAAYVLKSFSASEKKQLTTVLMYAAEIVEAIIDQGLQKAMCNYNGRNVLNP</sequence>
<dbReference type="InterPro" id="IPR036416">
    <property type="entry name" value="Pept_tRNA_hydro_sf"/>
</dbReference>
<organism evidence="10 11">
    <name type="scientific">Desulfuromonas acetoxidans (strain DSM 684 / 11070)</name>
    <dbReference type="NCBI Taxonomy" id="281689"/>
    <lineage>
        <taxon>Bacteria</taxon>
        <taxon>Pseudomonadati</taxon>
        <taxon>Thermodesulfobacteriota</taxon>
        <taxon>Desulfuromonadia</taxon>
        <taxon>Desulfuromonadales</taxon>
        <taxon>Desulfuromonadaceae</taxon>
        <taxon>Desulfuromonas</taxon>
    </lineage>
</organism>
<dbReference type="PROSITE" id="PS01195">
    <property type="entry name" value="PEPT_TRNA_HYDROL_1"/>
    <property type="match status" value="1"/>
</dbReference>
<feature type="binding site" evidence="7">
    <location>
        <position position="63"/>
    </location>
    <ligand>
        <name>tRNA</name>
        <dbReference type="ChEBI" id="CHEBI:17843"/>
    </ligand>
</feature>
<dbReference type="PANTHER" id="PTHR17224">
    <property type="entry name" value="PEPTIDYL-TRNA HYDROLASE"/>
    <property type="match status" value="1"/>
</dbReference>
<dbReference type="GO" id="GO:0004045">
    <property type="term" value="F:peptidyl-tRNA hydrolase activity"/>
    <property type="evidence" value="ECO:0007669"/>
    <property type="project" value="UniProtKB-UniRule"/>
</dbReference>
<dbReference type="EC" id="3.1.1.29" evidence="1 7"/>
<proteinExistence type="inferred from homology"/>
<evidence type="ECO:0000256" key="6">
    <source>
        <dbReference type="ARBA" id="ARBA00050038"/>
    </source>
</evidence>
<feature type="binding site" evidence="7">
    <location>
        <position position="111"/>
    </location>
    <ligand>
        <name>tRNA</name>
        <dbReference type="ChEBI" id="CHEBI:17843"/>
    </ligand>
</feature>
<keyword evidence="11" id="KW-1185">Reference proteome</keyword>
<dbReference type="GO" id="GO:0006515">
    <property type="term" value="P:protein quality control for misfolded or incompletely synthesized proteins"/>
    <property type="evidence" value="ECO:0007669"/>
    <property type="project" value="UniProtKB-UniRule"/>
</dbReference>
<dbReference type="Pfam" id="PF01195">
    <property type="entry name" value="Pept_tRNA_hydro"/>
    <property type="match status" value="1"/>
</dbReference>
<comment type="catalytic activity">
    <reaction evidence="7 8">
        <text>an N-acyl-L-alpha-aminoacyl-tRNA + H2O = an N-acyl-L-amino acid + a tRNA + H(+)</text>
        <dbReference type="Rhea" id="RHEA:54448"/>
        <dbReference type="Rhea" id="RHEA-COMP:10123"/>
        <dbReference type="Rhea" id="RHEA-COMP:13883"/>
        <dbReference type="ChEBI" id="CHEBI:15377"/>
        <dbReference type="ChEBI" id="CHEBI:15378"/>
        <dbReference type="ChEBI" id="CHEBI:59874"/>
        <dbReference type="ChEBI" id="CHEBI:78442"/>
        <dbReference type="ChEBI" id="CHEBI:138191"/>
        <dbReference type="EC" id="3.1.1.29"/>
    </reaction>
</comment>
<comment type="similarity">
    <text evidence="5 7 9">Belongs to the PTH family.</text>
</comment>
<evidence type="ECO:0000256" key="9">
    <source>
        <dbReference type="RuleBase" id="RU004320"/>
    </source>
</evidence>
<dbReference type="InterPro" id="IPR018171">
    <property type="entry name" value="Pept_tRNA_hydro_CS"/>
</dbReference>
<evidence type="ECO:0000256" key="2">
    <source>
        <dbReference type="ARBA" id="ARBA00022555"/>
    </source>
</evidence>
<evidence type="ECO:0000313" key="11">
    <source>
        <dbReference type="Proteomes" id="UP000005695"/>
    </source>
</evidence>
<reference evidence="10" key="2">
    <citation type="submission" date="2006-05" db="EMBL/GenBank/DDBJ databases">
        <title>Sequencing of the draft genome and assembly of Desulfuromonas acetoxidans DSM 684.</title>
        <authorList>
            <consortium name="US DOE Joint Genome Institute (JGI-PGF)"/>
            <person name="Copeland A."/>
            <person name="Lucas S."/>
            <person name="Lapidus A."/>
            <person name="Barry K."/>
            <person name="Detter J.C."/>
            <person name="Glavina del Rio T."/>
            <person name="Hammon N."/>
            <person name="Israni S."/>
            <person name="Dalin E."/>
            <person name="Tice H."/>
            <person name="Bruce D."/>
            <person name="Pitluck S."/>
            <person name="Richardson P."/>
        </authorList>
    </citation>
    <scope>NUCLEOTIDE SEQUENCE [LARGE SCALE GENOMIC DNA]</scope>
    <source>
        <strain evidence="10">DSM 684</strain>
    </source>
</reference>
<dbReference type="RefSeq" id="WP_006001411.1">
    <property type="nucleotide sequence ID" value="NZ_AAEW02000013.1"/>
</dbReference>
<dbReference type="GO" id="GO:0000049">
    <property type="term" value="F:tRNA binding"/>
    <property type="evidence" value="ECO:0007669"/>
    <property type="project" value="UniProtKB-UniRule"/>
</dbReference>
<gene>
    <name evidence="7" type="primary">pth</name>
    <name evidence="10" type="ORF">Dace_0528</name>
</gene>
<dbReference type="PANTHER" id="PTHR17224:SF1">
    <property type="entry name" value="PEPTIDYL-TRNA HYDROLASE"/>
    <property type="match status" value="1"/>
</dbReference>
<keyword evidence="3 7" id="KW-0378">Hydrolase</keyword>
<dbReference type="OrthoDB" id="9800507at2"/>
<comment type="subcellular location">
    <subcellularLocation>
        <location evidence="7">Cytoplasm</location>
    </subcellularLocation>
</comment>
<keyword evidence="7" id="KW-0963">Cytoplasm</keyword>
<name>Q1JY38_DESA6</name>
<dbReference type="InterPro" id="IPR001328">
    <property type="entry name" value="Pept_tRNA_hydro"/>
</dbReference>
<dbReference type="GO" id="GO:0005737">
    <property type="term" value="C:cytoplasm"/>
    <property type="evidence" value="ECO:0007669"/>
    <property type="project" value="UniProtKB-SubCell"/>
</dbReference>
<comment type="function">
    <text evidence="7">Catalyzes the release of premature peptidyl moieties from peptidyl-tRNA molecules trapped in stalled 50S ribosomal subunits, and thus maintains levels of free tRNAs and 50S ribosomes.</text>
</comment>
<feature type="site" description="Discriminates between blocked and unblocked aminoacyl-tRNA" evidence="7">
    <location>
        <position position="8"/>
    </location>
</feature>
<evidence type="ECO:0000256" key="4">
    <source>
        <dbReference type="ARBA" id="ARBA00022884"/>
    </source>
</evidence>
<dbReference type="GO" id="GO:0072344">
    <property type="term" value="P:rescue of stalled ribosome"/>
    <property type="evidence" value="ECO:0007669"/>
    <property type="project" value="UniProtKB-UniRule"/>
</dbReference>
<dbReference type="HAMAP" id="MF_00083">
    <property type="entry name" value="Pept_tRNA_hydro_bact"/>
    <property type="match status" value="1"/>
</dbReference>
<evidence type="ECO:0000313" key="10">
    <source>
        <dbReference type="EMBL" id="EAT15158.1"/>
    </source>
</evidence>
<dbReference type="AlphaFoldDB" id="Q1JY38"/>
<dbReference type="CDD" id="cd00462">
    <property type="entry name" value="PTH"/>
    <property type="match status" value="1"/>
</dbReference>
<comment type="caution">
    <text evidence="10">The sequence shown here is derived from an EMBL/GenBank/DDBJ whole genome shotgun (WGS) entry which is preliminary data.</text>
</comment>
<dbReference type="Proteomes" id="UP000005695">
    <property type="component" value="Unassembled WGS sequence"/>
</dbReference>
<evidence type="ECO:0000256" key="8">
    <source>
        <dbReference type="RuleBase" id="RU000673"/>
    </source>
</evidence>